<comment type="caution">
    <text evidence="2">The sequence shown here is derived from an EMBL/GenBank/DDBJ whole genome shotgun (WGS) entry which is preliminary data.</text>
</comment>
<dbReference type="PROSITE" id="PS51677">
    <property type="entry name" value="NODB"/>
    <property type="match status" value="1"/>
</dbReference>
<dbReference type="NCBIfam" id="TIGR02873">
    <property type="entry name" value="spore_ylxY"/>
    <property type="match status" value="1"/>
</dbReference>
<name>A0ABS6JWD0_9BACI</name>
<evidence type="ECO:0000259" key="1">
    <source>
        <dbReference type="PROSITE" id="PS51677"/>
    </source>
</evidence>
<dbReference type="InterPro" id="IPR002509">
    <property type="entry name" value="NODB_dom"/>
</dbReference>
<dbReference type="CDD" id="cd10950">
    <property type="entry name" value="CE4_BsYlxY_like"/>
    <property type="match status" value="1"/>
</dbReference>
<feature type="domain" description="NodB homology" evidence="1">
    <location>
        <begin position="131"/>
        <end position="307"/>
    </location>
</feature>
<evidence type="ECO:0000313" key="2">
    <source>
        <dbReference type="EMBL" id="MBU9722695.1"/>
    </source>
</evidence>
<dbReference type="PANTHER" id="PTHR10587:SF80">
    <property type="entry name" value="CHITOOLIGOSACCHARIDE DEACETYLASE"/>
    <property type="match status" value="1"/>
</dbReference>
<dbReference type="InterPro" id="IPR011330">
    <property type="entry name" value="Glyco_hydro/deAcase_b/a-brl"/>
</dbReference>
<dbReference type="InterPro" id="IPR050248">
    <property type="entry name" value="Polysacc_deacetylase_ArnD"/>
</dbReference>
<proteinExistence type="predicted"/>
<protein>
    <submittedName>
        <fullName evidence="2">Polysaccharide deacetylase family protein</fullName>
    </submittedName>
</protein>
<dbReference type="EMBL" id="JAHQCR010000057">
    <property type="protein sequence ID" value="MBU9722695.1"/>
    <property type="molecule type" value="Genomic_DNA"/>
</dbReference>
<accession>A0ABS6JWD0</accession>
<dbReference type="InterPro" id="IPR014228">
    <property type="entry name" value="Spore_polysacc_deacetyl_YlxY"/>
</dbReference>
<dbReference type="Proteomes" id="UP000790580">
    <property type="component" value="Unassembled WGS sequence"/>
</dbReference>
<organism evidence="2 3">
    <name type="scientific">Evansella alkalicola</name>
    <dbReference type="NCBI Taxonomy" id="745819"/>
    <lineage>
        <taxon>Bacteria</taxon>
        <taxon>Bacillati</taxon>
        <taxon>Bacillota</taxon>
        <taxon>Bacilli</taxon>
        <taxon>Bacillales</taxon>
        <taxon>Bacillaceae</taxon>
        <taxon>Evansella</taxon>
    </lineage>
</organism>
<dbReference type="Pfam" id="PF01522">
    <property type="entry name" value="Polysacc_deac_1"/>
    <property type="match status" value="1"/>
</dbReference>
<sequence length="324" mass="37028">MIRKFVLQSMTFLIILIISLSSVQNPITSGYINELREDAITVMNQKDPLYLEIDEKKDEYEIKAQDAVIDKVWKAIPGYNGIEVDVEASYNNMQQLGEFQEDGLVFNQISPKVTLEDLDPAPIYRGHPDKPMVSMMVNVAWGNEYLPDILKVMKRHQVKATFFLDGSWVKNNPKLAKMIVEEGHEVGNHAYSHPDMKTLSRGRILDEIIKTNEIIQATIDRTPQWFAPPSGSYRQEVLEVAREHDLYTVLWTVDTIDWKKPEPQQMASRVVQKTEPGSLILMHPTESTLHGLESMIEGIKDKGYMLGTVSEVLSETRITTIRQQ</sequence>
<gene>
    <name evidence="2" type="ORF">KS407_14860</name>
</gene>
<reference evidence="2 3" key="1">
    <citation type="submission" date="2021-06" db="EMBL/GenBank/DDBJ databases">
        <title>Bacillus sp. RD4P76, an endophyte from a halophyte.</title>
        <authorList>
            <person name="Sun J.-Q."/>
        </authorList>
    </citation>
    <scope>NUCLEOTIDE SEQUENCE [LARGE SCALE GENOMIC DNA]</scope>
    <source>
        <strain evidence="2 3">JCM 17098</strain>
    </source>
</reference>
<keyword evidence="3" id="KW-1185">Reference proteome</keyword>
<dbReference type="SUPFAM" id="SSF88713">
    <property type="entry name" value="Glycoside hydrolase/deacetylase"/>
    <property type="match status" value="1"/>
</dbReference>
<evidence type="ECO:0000313" key="3">
    <source>
        <dbReference type="Proteomes" id="UP000790580"/>
    </source>
</evidence>
<dbReference type="Gene3D" id="3.20.20.370">
    <property type="entry name" value="Glycoside hydrolase/deacetylase"/>
    <property type="match status" value="1"/>
</dbReference>
<dbReference type="PANTHER" id="PTHR10587">
    <property type="entry name" value="GLYCOSYL TRANSFERASE-RELATED"/>
    <property type="match status" value="1"/>
</dbReference>
<dbReference type="RefSeq" id="WP_088075646.1">
    <property type="nucleotide sequence ID" value="NZ_JAHQCR010000057.1"/>
</dbReference>